<feature type="binding site" evidence="2">
    <location>
        <position position="65"/>
    </location>
    <ligand>
        <name>substrate</name>
    </ligand>
</feature>
<organism evidence="3 4">
    <name type="scientific">Rhodoblastus acidophilus</name>
    <name type="common">Rhodopseudomonas acidophila</name>
    <dbReference type="NCBI Taxonomy" id="1074"/>
    <lineage>
        <taxon>Bacteria</taxon>
        <taxon>Pseudomonadati</taxon>
        <taxon>Pseudomonadota</taxon>
        <taxon>Alphaproteobacteria</taxon>
        <taxon>Hyphomicrobiales</taxon>
        <taxon>Rhodoblastaceae</taxon>
        <taxon>Rhodoblastus</taxon>
    </lineage>
</organism>
<dbReference type="InterPro" id="IPR013078">
    <property type="entry name" value="His_Pase_superF_clade-1"/>
</dbReference>
<accession>A0A6N8DPZ8</accession>
<evidence type="ECO:0000313" key="4">
    <source>
        <dbReference type="Proteomes" id="UP000439113"/>
    </source>
</evidence>
<protein>
    <submittedName>
        <fullName evidence="3">Histidine phosphatase family protein</fullName>
    </submittedName>
</protein>
<sequence>MTLYFLRHGETDWNAEGRLQGQKDIVLNALGRRQATRAGQKLRKIFQAGRIDAAALLWQVSPLSRTRDTMTLARAQLGLPAEGVRLEDRLKEFTFGRWEGKTWPEVMAEDPEGAAARNRDKWNFCPPGGESYAHLAERLRPWLAEQQAPTVVVSHGGVARALMHLIGGLPIERAPTADIWQGRVLVFSTARFDWV</sequence>
<dbReference type="PIRSF" id="PIRSF000709">
    <property type="entry name" value="6PFK_2-Ptase"/>
    <property type="match status" value="1"/>
</dbReference>
<dbReference type="CDD" id="cd07067">
    <property type="entry name" value="HP_PGM_like"/>
    <property type="match status" value="1"/>
</dbReference>
<dbReference type="Proteomes" id="UP000439113">
    <property type="component" value="Unassembled WGS sequence"/>
</dbReference>
<evidence type="ECO:0000256" key="2">
    <source>
        <dbReference type="PIRSR" id="PIRSR613078-2"/>
    </source>
</evidence>
<evidence type="ECO:0000256" key="1">
    <source>
        <dbReference type="PIRSR" id="PIRSR613078-1"/>
    </source>
</evidence>
<dbReference type="InterPro" id="IPR029033">
    <property type="entry name" value="His_PPase_superfam"/>
</dbReference>
<reference evidence="3 4" key="1">
    <citation type="submission" date="2019-11" db="EMBL/GenBank/DDBJ databases">
        <title>Whole-genome sequence of a Rhodoblastus acidophilus DSM 142.</title>
        <authorList>
            <person name="Kyndt J.A."/>
            <person name="Meyer T.E."/>
        </authorList>
    </citation>
    <scope>NUCLEOTIDE SEQUENCE [LARGE SCALE GENOMIC DNA]</scope>
    <source>
        <strain evidence="3 4">DSM 142</strain>
    </source>
</reference>
<dbReference type="SUPFAM" id="SSF53254">
    <property type="entry name" value="Phosphoglycerate mutase-like"/>
    <property type="match status" value="1"/>
</dbReference>
<dbReference type="OrthoDB" id="9781415at2"/>
<dbReference type="Gene3D" id="3.40.50.1240">
    <property type="entry name" value="Phosphoglycerate mutase-like"/>
    <property type="match status" value="1"/>
</dbReference>
<feature type="active site" description="Proton donor/acceptor" evidence="1">
    <location>
        <position position="92"/>
    </location>
</feature>
<dbReference type="EMBL" id="WNKS01000012">
    <property type="protein sequence ID" value="MTV31926.1"/>
    <property type="molecule type" value="Genomic_DNA"/>
</dbReference>
<gene>
    <name evidence="3" type="ORF">GJ654_13110</name>
</gene>
<dbReference type="PANTHER" id="PTHR48100:SF59">
    <property type="entry name" value="ADENOSYLCOBALAMIN_ALPHA-RIBAZOLE PHOSPHATASE"/>
    <property type="match status" value="1"/>
</dbReference>
<feature type="active site" description="Tele-phosphohistidine intermediate" evidence="1">
    <location>
        <position position="8"/>
    </location>
</feature>
<dbReference type="AlphaFoldDB" id="A0A6N8DPZ8"/>
<proteinExistence type="predicted"/>
<dbReference type="GO" id="GO:0005737">
    <property type="term" value="C:cytoplasm"/>
    <property type="evidence" value="ECO:0007669"/>
    <property type="project" value="TreeGrafter"/>
</dbReference>
<dbReference type="SMART" id="SM00855">
    <property type="entry name" value="PGAM"/>
    <property type="match status" value="1"/>
</dbReference>
<evidence type="ECO:0000313" key="3">
    <source>
        <dbReference type="EMBL" id="MTV31926.1"/>
    </source>
</evidence>
<dbReference type="PANTHER" id="PTHR48100">
    <property type="entry name" value="BROAD-SPECIFICITY PHOSPHATASE YOR283W-RELATED"/>
    <property type="match status" value="1"/>
</dbReference>
<name>A0A6N8DPZ8_RHOAC</name>
<feature type="binding site" evidence="2">
    <location>
        <begin position="7"/>
        <end position="14"/>
    </location>
    <ligand>
        <name>substrate</name>
    </ligand>
</feature>
<dbReference type="InterPro" id="IPR050275">
    <property type="entry name" value="PGM_Phosphatase"/>
</dbReference>
<dbReference type="Pfam" id="PF00300">
    <property type="entry name" value="His_Phos_1"/>
    <property type="match status" value="1"/>
</dbReference>
<dbReference type="GO" id="GO:0016791">
    <property type="term" value="F:phosphatase activity"/>
    <property type="evidence" value="ECO:0007669"/>
    <property type="project" value="TreeGrafter"/>
</dbReference>
<comment type="caution">
    <text evidence="3">The sequence shown here is derived from an EMBL/GenBank/DDBJ whole genome shotgun (WGS) entry which is preliminary data.</text>
</comment>